<dbReference type="Proteomes" id="UP000054560">
    <property type="component" value="Unassembled WGS sequence"/>
</dbReference>
<reference evidence="1 2" key="1">
    <citation type="submission" date="2011-02" db="EMBL/GenBank/DDBJ databases">
        <title>The Genome Sequence of Sphaeroforma arctica JP610.</title>
        <authorList>
            <consortium name="The Broad Institute Genome Sequencing Platform"/>
            <person name="Russ C."/>
            <person name="Cuomo C."/>
            <person name="Young S.K."/>
            <person name="Zeng Q."/>
            <person name="Gargeya S."/>
            <person name="Alvarado L."/>
            <person name="Berlin A."/>
            <person name="Chapman S.B."/>
            <person name="Chen Z."/>
            <person name="Freedman E."/>
            <person name="Gellesch M."/>
            <person name="Goldberg J."/>
            <person name="Griggs A."/>
            <person name="Gujja S."/>
            <person name="Heilman E."/>
            <person name="Heiman D."/>
            <person name="Howarth C."/>
            <person name="Mehta T."/>
            <person name="Neiman D."/>
            <person name="Pearson M."/>
            <person name="Roberts A."/>
            <person name="Saif S."/>
            <person name="Shea T."/>
            <person name="Shenoy N."/>
            <person name="Sisk P."/>
            <person name="Stolte C."/>
            <person name="Sykes S."/>
            <person name="White J."/>
            <person name="Yandava C."/>
            <person name="Burger G."/>
            <person name="Gray M.W."/>
            <person name="Holland P.W.H."/>
            <person name="King N."/>
            <person name="Lang F.B.F."/>
            <person name="Roger A.J."/>
            <person name="Ruiz-Trillo I."/>
            <person name="Haas B."/>
            <person name="Nusbaum C."/>
            <person name="Birren B."/>
        </authorList>
    </citation>
    <scope>NUCLEOTIDE SEQUENCE [LARGE SCALE GENOMIC DNA]</scope>
    <source>
        <strain evidence="1 2">JP610</strain>
    </source>
</reference>
<evidence type="ECO:0000313" key="1">
    <source>
        <dbReference type="EMBL" id="KNC74585.1"/>
    </source>
</evidence>
<protein>
    <submittedName>
        <fullName evidence="1">Uncharacterized protein</fullName>
    </submittedName>
</protein>
<dbReference type="EMBL" id="KQ244266">
    <property type="protein sequence ID" value="KNC74585.1"/>
    <property type="molecule type" value="Genomic_DNA"/>
</dbReference>
<proteinExistence type="predicted"/>
<keyword evidence="2" id="KW-1185">Reference proteome</keyword>
<accession>A0A0L0FCX0</accession>
<dbReference type="AlphaFoldDB" id="A0A0L0FCX0"/>
<gene>
    <name evidence="1" type="ORF">SARC_12873</name>
</gene>
<sequence length="274" mass="30487">MNFLYIVISIFRISALCINNHLTFSILLPRAGAVAEVKWVPRSADCAIDSVTANYYVRKAFRDSISRFDPVFDVQSTRKSMICKRALLKMVAFNPECNGMLTRKQQVEERDLFIDTYKDELITDSAILIGPQSKLGITVEMSKFVKGVSSKSTAVVDGAIHSRTAAGDTNAIPGDTSVSGHTHVSMGTSGGGYVMKKSRKYFPTTYLREPFATIEDAQDAVRAHMSEKIAQGFVLPSLDQFEQTLRKGIEHQRWYHSFHALVFDGCGGNEDEIK</sequence>
<dbReference type="RefSeq" id="XP_014148487.1">
    <property type="nucleotide sequence ID" value="XM_014293012.1"/>
</dbReference>
<evidence type="ECO:0000313" key="2">
    <source>
        <dbReference type="Proteomes" id="UP000054560"/>
    </source>
</evidence>
<feature type="non-terminal residue" evidence="1">
    <location>
        <position position="274"/>
    </location>
</feature>
<organism evidence="1 2">
    <name type="scientific">Sphaeroforma arctica JP610</name>
    <dbReference type="NCBI Taxonomy" id="667725"/>
    <lineage>
        <taxon>Eukaryota</taxon>
        <taxon>Ichthyosporea</taxon>
        <taxon>Ichthyophonida</taxon>
        <taxon>Sphaeroforma</taxon>
    </lineage>
</organism>
<name>A0A0L0FCX0_9EUKA</name>
<dbReference type="GeneID" id="25913377"/>